<evidence type="ECO:0000259" key="1">
    <source>
        <dbReference type="PROSITE" id="PS50043"/>
    </source>
</evidence>
<dbReference type="InterPro" id="IPR051797">
    <property type="entry name" value="TrmB-like"/>
</dbReference>
<dbReference type="InterPro" id="IPR000792">
    <property type="entry name" value="Tscrpt_reg_LuxR_C"/>
</dbReference>
<dbReference type="Proteomes" id="UP001528912">
    <property type="component" value="Unassembled WGS sequence"/>
</dbReference>
<feature type="domain" description="HTH luxR-type" evidence="1">
    <location>
        <begin position="280"/>
        <end position="345"/>
    </location>
</feature>
<proteinExistence type="predicted"/>
<dbReference type="PANTHER" id="PTHR34293">
    <property type="entry name" value="HTH-TYPE TRANSCRIPTIONAL REGULATOR TRMBL2"/>
    <property type="match status" value="1"/>
</dbReference>
<reference evidence="2 3" key="1">
    <citation type="submission" date="2023-03" db="EMBL/GenBank/DDBJ databases">
        <title>YIM 133296 draft genome.</title>
        <authorList>
            <person name="Xiong L."/>
        </authorList>
    </citation>
    <scope>NUCLEOTIDE SEQUENCE [LARGE SCALE GENOMIC DNA]</scope>
    <source>
        <strain evidence="2 3">YIM 133296</strain>
    </source>
</reference>
<dbReference type="SMART" id="SM00421">
    <property type="entry name" value="HTH_LUXR"/>
    <property type="match status" value="1"/>
</dbReference>
<dbReference type="SUPFAM" id="SSF46894">
    <property type="entry name" value="C-terminal effector domain of the bipartite response regulators"/>
    <property type="match status" value="1"/>
</dbReference>
<comment type="caution">
    <text evidence="2">The sequence shown here is derived from an EMBL/GenBank/DDBJ whole genome shotgun (WGS) entry which is preliminary data.</text>
</comment>
<name>A0ABT6CBE6_9MICO</name>
<dbReference type="RefSeq" id="WP_277192958.1">
    <property type="nucleotide sequence ID" value="NZ_JAROAV010000038.1"/>
</dbReference>
<organism evidence="2 3">
    <name type="scientific">Luteipulveratus flavus</name>
    <dbReference type="NCBI Taxonomy" id="3031728"/>
    <lineage>
        <taxon>Bacteria</taxon>
        <taxon>Bacillati</taxon>
        <taxon>Actinomycetota</taxon>
        <taxon>Actinomycetes</taxon>
        <taxon>Micrococcales</taxon>
        <taxon>Dermacoccaceae</taxon>
        <taxon>Luteipulveratus</taxon>
    </lineage>
</organism>
<evidence type="ECO:0000313" key="2">
    <source>
        <dbReference type="EMBL" id="MDF8265647.1"/>
    </source>
</evidence>
<dbReference type="Gene3D" id="1.10.10.10">
    <property type="entry name" value="Winged helix-like DNA-binding domain superfamily/Winged helix DNA-binding domain"/>
    <property type="match status" value="1"/>
</dbReference>
<dbReference type="PANTHER" id="PTHR34293:SF1">
    <property type="entry name" value="HTH-TYPE TRANSCRIPTIONAL REGULATOR TRMBL2"/>
    <property type="match status" value="1"/>
</dbReference>
<dbReference type="EMBL" id="JAROAV010000038">
    <property type="protein sequence ID" value="MDF8265647.1"/>
    <property type="molecule type" value="Genomic_DNA"/>
</dbReference>
<protein>
    <submittedName>
        <fullName evidence="2">Helix-turn-helix transcriptional regulator</fullName>
    </submittedName>
</protein>
<dbReference type="PROSITE" id="PS50043">
    <property type="entry name" value="HTH_LUXR_2"/>
    <property type="match status" value="1"/>
</dbReference>
<dbReference type="InterPro" id="IPR016032">
    <property type="entry name" value="Sig_transdc_resp-reg_C-effctor"/>
</dbReference>
<gene>
    <name evidence="2" type="ORF">P4R38_15485</name>
</gene>
<sequence>MSHPWTESEDARPAQRRGLGELLGSDLTANLYLALLRRPTSTEADLVDALDARPDEIAAALRRLESGRLARRIDDERWGVFPPERALASYASRLEERARAVRSTMTGLTRLHETSLAAHSRAVDIPIGVKLLRTLDEIHQAMNQLFAGAQDHVVSMRRGSPRVLSMLDASIETHEEPVFNGEGRELGLRVTFDSSLLGHPNLHAAVSARHRLGDQIRFYNQVPFTATVSDDGVTVVDIDNPDGTIVGLLITHPGVSASIRRAIDTTWQMGVPWRGSTEAAALPTGALDEKDLDILTLLTAGAADTTIARQLGISQRTVERRVRRLLEQLNASSRFQAGVQACKRGWI</sequence>
<evidence type="ECO:0000313" key="3">
    <source>
        <dbReference type="Proteomes" id="UP001528912"/>
    </source>
</evidence>
<dbReference type="Pfam" id="PF00196">
    <property type="entry name" value="GerE"/>
    <property type="match status" value="1"/>
</dbReference>
<dbReference type="PRINTS" id="PR00038">
    <property type="entry name" value="HTHLUXR"/>
</dbReference>
<keyword evidence="3" id="KW-1185">Reference proteome</keyword>
<dbReference type="CDD" id="cd06170">
    <property type="entry name" value="LuxR_C_like"/>
    <property type="match status" value="1"/>
</dbReference>
<dbReference type="InterPro" id="IPR036388">
    <property type="entry name" value="WH-like_DNA-bd_sf"/>
</dbReference>
<accession>A0ABT6CBE6</accession>